<evidence type="ECO:0000313" key="1">
    <source>
        <dbReference type="EMBL" id="OWP85333.1"/>
    </source>
</evidence>
<accession>A0A246GLK9</accession>
<dbReference type="Proteomes" id="UP000197768">
    <property type="component" value="Unassembled WGS sequence"/>
</dbReference>
<protein>
    <submittedName>
        <fullName evidence="1">Uncharacterized protein</fullName>
    </submittedName>
</protein>
<organism evidence="1 2">
    <name type="scientific">Flavobacterium davisii</name>
    <dbReference type="NCBI Taxonomy" id="2906077"/>
    <lineage>
        <taxon>Bacteria</taxon>
        <taxon>Pseudomonadati</taxon>
        <taxon>Bacteroidota</taxon>
        <taxon>Flavobacteriia</taxon>
        <taxon>Flavobacteriales</taxon>
        <taxon>Flavobacteriaceae</taxon>
        <taxon>Flavobacterium</taxon>
    </lineage>
</organism>
<dbReference type="SUPFAM" id="SSF48452">
    <property type="entry name" value="TPR-like"/>
    <property type="match status" value="1"/>
</dbReference>
<dbReference type="PROSITE" id="PS51257">
    <property type="entry name" value="PROKAR_LIPOPROTEIN"/>
    <property type="match status" value="1"/>
</dbReference>
<dbReference type="AlphaFoldDB" id="A0A246GLK9"/>
<reference evidence="1 2" key="1">
    <citation type="journal article" date="2017" name="Infect. Genet. Evol.">
        <title>Comparative genome analysis of fish pathogen Flavobacterium columnare reveals extensive sequence diversity within the species.</title>
        <authorList>
            <person name="Kayansamruaj P."/>
            <person name="Dong H.T."/>
            <person name="Hirono I."/>
            <person name="Kondo H."/>
            <person name="Senapin S."/>
            <person name="Rodkhum C."/>
        </authorList>
    </citation>
    <scope>NUCLEOTIDE SEQUENCE [LARGE SCALE GENOMIC DNA]</scope>
    <source>
        <strain evidence="1 2">1215</strain>
    </source>
</reference>
<dbReference type="RefSeq" id="WP_088390000.1">
    <property type="nucleotide sequence ID" value="NZ_CP097869.1"/>
</dbReference>
<proteinExistence type="predicted"/>
<dbReference type="EMBL" id="MTCZ01000002">
    <property type="protein sequence ID" value="OWP85333.1"/>
    <property type="molecule type" value="Genomic_DNA"/>
</dbReference>
<evidence type="ECO:0000313" key="2">
    <source>
        <dbReference type="Proteomes" id="UP000197768"/>
    </source>
</evidence>
<dbReference type="Gene3D" id="1.25.40.10">
    <property type="entry name" value="Tetratricopeptide repeat domain"/>
    <property type="match status" value="1"/>
</dbReference>
<name>A0A246GLK9_9FLAO</name>
<gene>
    <name evidence="1" type="ORF">BWK59_00315</name>
</gene>
<sequence length="221" mass="25487">MKLTSVLFLLIFISCGKNNQSESFEKFNEGVELNLKSIEEQNSGNYEKAVELNRLSIEKFRETLKIDSTHSTVRSALAHSLYIDKKYKEAIYWFEESNKVNGKQAQNYRELGLCKINLGNIELGKVSIDKAFEMDKSKEIRNLTMLDLTDIGNLAFEYGEGFTKQNELEKGKNYKIFSIGVLKLAYEYDNQNKELALKISEFANKINDIETSLKYKQLSKE</sequence>
<comment type="caution">
    <text evidence="1">The sequence shown here is derived from an EMBL/GenBank/DDBJ whole genome shotgun (WGS) entry which is preliminary data.</text>
</comment>
<dbReference type="InterPro" id="IPR011990">
    <property type="entry name" value="TPR-like_helical_dom_sf"/>
</dbReference>